<accession>A0A2T4I6N8</accession>
<proteinExistence type="inferred from homology"/>
<keyword evidence="7 8" id="KW-0998">Cell outer membrane</keyword>
<keyword evidence="10" id="KW-0732">Signal</keyword>
<evidence type="ECO:0000256" key="1">
    <source>
        <dbReference type="ARBA" id="ARBA00004571"/>
    </source>
</evidence>
<evidence type="ECO:0000256" key="4">
    <source>
        <dbReference type="ARBA" id="ARBA00022692"/>
    </source>
</evidence>
<comment type="similarity">
    <text evidence="8 9">Belongs to the TonB-dependent receptor family.</text>
</comment>
<name>A0A2T4I6N8_9SPHN</name>
<protein>
    <recommendedName>
        <fullName evidence="15">TonB-dependent receptor</fullName>
    </recommendedName>
</protein>
<dbReference type="SUPFAM" id="SSF56935">
    <property type="entry name" value="Porins"/>
    <property type="match status" value="1"/>
</dbReference>
<evidence type="ECO:0000313" key="14">
    <source>
        <dbReference type="Proteomes" id="UP000241206"/>
    </source>
</evidence>
<dbReference type="EMBL" id="PHHF01000018">
    <property type="protein sequence ID" value="PTD26291.1"/>
    <property type="molecule type" value="Genomic_DNA"/>
</dbReference>
<dbReference type="Gene3D" id="2.40.170.20">
    <property type="entry name" value="TonB-dependent receptor, beta-barrel domain"/>
    <property type="match status" value="1"/>
</dbReference>
<evidence type="ECO:0000256" key="7">
    <source>
        <dbReference type="ARBA" id="ARBA00023237"/>
    </source>
</evidence>
<dbReference type="InterPro" id="IPR037066">
    <property type="entry name" value="Plug_dom_sf"/>
</dbReference>
<dbReference type="Proteomes" id="UP000241206">
    <property type="component" value="Unassembled WGS sequence"/>
</dbReference>
<dbReference type="PANTHER" id="PTHR47234">
    <property type="match status" value="1"/>
</dbReference>
<evidence type="ECO:0000256" key="6">
    <source>
        <dbReference type="ARBA" id="ARBA00023136"/>
    </source>
</evidence>
<evidence type="ECO:0000256" key="8">
    <source>
        <dbReference type="PROSITE-ProRule" id="PRU01360"/>
    </source>
</evidence>
<evidence type="ECO:0000256" key="10">
    <source>
        <dbReference type="SAM" id="SignalP"/>
    </source>
</evidence>
<comment type="caution">
    <text evidence="13">The sequence shown here is derived from an EMBL/GenBank/DDBJ whole genome shotgun (WGS) entry which is preliminary data.</text>
</comment>
<gene>
    <name evidence="13" type="ORF">CV103_04740</name>
</gene>
<feature type="signal peptide" evidence="10">
    <location>
        <begin position="1"/>
        <end position="31"/>
    </location>
</feature>
<dbReference type="Pfam" id="PF07715">
    <property type="entry name" value="Plug"/>
    <property type="match status" value="1"/>
</dbReference>
<comment type="subcellular location">
    <subcellularLocation>
        <location evidence="1 8">Cell outer membrane</location>
        <topology evidence="1 8">Multi-pass membrane protein</topology>
    </subcellularLocation>
</comment>
<keyword evidence="5 9" id="KW-0798">TonB box</keyword>
<keyword evidence="14" id="KW-1185">Reference proteome</keyword>
<keyword evidence="3 8" id="KW-1134">Transmembrane beta strand</keyword>
<keyword evidence="4 8" id="KW-0812">Transmembrane</keyword>
<feature type="domain" description="TonB-dependent receptor-like beta-barrel" evidence="11">
    <location>
        <begin position="386"/>
        <end position="957"/>
    </location>
</feature>
<dbReference type="PROSITE" id="PS52016">
    <property type="entry name" value="TONB_DEPENDENT_REC_3"/>
    <property type="match status" value="1"/>
</dbReference>
<sequence>MQVSMFRDPLHAGVASFALALGMLASGAAYAQTSTTPASTDRAGPQGAARDGAGAASDIIVTGTHIARPELQSTMPIRVITTEDARNFGRNTVYDTLLLNPAVGPGLGEMNSLGQEYDQGVANINLRQMGANRSLVVVDGHRWVSGGARTSAVDLNTIPTALIDRIETVTGGAAAIYGADAVTGAVNIIMKKKMSGLNLTATSGISGEGDARQSDFSVATGFDFGGGRGHFVIGGNYSDTAPLATLDRTTKRYVYQVNPRNTGPNDGIPDNYLIDYHQFYRSHFPTFCIIGTAGMCGNQNGQWYQLINNQIVAIPKSSYNVVSNGDTGVQDGGPDSAFGIYDSILLRGKSARASAYSNLSYELTPAITWNAVFGYAHSYSRGNAEWPQYRDDARATNWWGKNGVGTTGEIARLTDPYLPDTLRDFMVSNNLTQISFDRHYTNIPTPWEIHKRNAITTGTDIGGDLTGKLNWQAFVRYGQVVDNITTRNAVGRDEWLNARDTILLDGQVVCRDPAARAAGCAPFNYYTTDAPSQAWIDYAEKERYERTKNTMINAGANIDGSLFSLPYGDVSIAAGFEWRRETLRTRDDPDTAKLADIVWSPGMDMALHPALEHRRDTTEFYGEAVIPLLRDLPFARRLEIEGAVRWSHYSDNPNGTTWKAGGSWEPVTGLTLRGTYSHSIRVPNFGELFSPISMVTLGHISDPCQAGLITQDNDRAANCAATVPNWTGPLPNPNLNQPRVFSGGNPDLTPETSNSFTVGVVLQPRFLRGFDLTVDYWDIKIDNVVTSLAYTTLMNSCVNASGGPDQAYCQFVHRDPVTGEVDYVQAQYANLAGQRARGIDIGANYRVPIGAGEMRLGFSGTYLLEQTTISQVGSAGTDNSGAWNYPRFKGTLITSYSLGKFTLGVNTRMISAAKYSATAQSDETYEIPRIPAYFMNDITLNIRATDKYMFSFGVKNVSDKGPPFFLQDTPTTPHQTVGNNTGNAYYDAIGRYFFVKVDASF</sequence>
<keyword evidence="2 8" id="KW-0813">Transport</keyword>
<reference evidence="13 14" key="1">
    <citation type="submission" date="2017-11" db="EMBL/GenBank/DDBJ databases">
        <title>Sphingomonas oleivorans sp. nov., isolated from oil-contaminated soil.</title>
        <authorList>
            <person name="Wang L."/>
            <person name="Chen L."/>
        </authorList>
    </citation>
    <scope>NUCLEOTIDE SEQUENCE [LARGE SCALE GENOMIC DNA]</scope>
    <source>
        <strain evidence="13 14">K101</strain>
    </source>
</reference>
<dbReference type="InterPro" id="IPR036942">
    <property type="entry name" value="Beta-barrel_TonB_sf"/>
</dbReference>
<evidence type="ECO:0000256" key="9">
    <source>
        <dbReference type="RuleBase" id="RU003357"/>
    </source>
</evidence>
<dbReference type="AlphaFoldDB" id="A0A2T4I6N8"/>
<evidence type="ECO:0000259" key="11">
    <source>
        <dbReference type="Pfam" id="PF00593"/>
    </source>
</evidence>
<dbReference type="GO" id="GO:0009279">
    <property type="term" value="C:cell outer membrane"/>
    <property type="evidence" value="ECO:0007669"/>
    <property type="project" value="UniProtKB-SubCell"/>
</dbReference>
<evidence type="ECO:0000259" key="12">
    <source>
        <dbReference type="Pfam" id="PF07715"/>
    </source>
</evidence>
<keyword evidence="6 8" id="KW-0472">Membrane</keyword>
<organism evidence="13 14">
    <name type="scientific">Edaphosphingomonas fennica</name>
    <dbReference type="NCBI Taxonomy" id="114404"/>
    <lineage>
        <taxon>Bacteria</taxon>
        <taxon>Pseudomonadati</taxon>
        <taxon>Pseudomonadota</taxon>
        <taxon>Alphaproteobacteria</taxon>
        <taxon>Sphingomonadales</taxon>
        <taxon>Rhizorhabdaceae</taxon>
        <taxon>Edaphosphingomonas</taxon>
    </lineage>
</organism>
<evidence type="ECO:0000256" key="2">
    <source>
        <dbReference type="ARBA" id="ARBA00022448"/>
    </source>
</evidence>
<dbReference type="Gene3D" id="2.170.130.10">
    <property type="entry name" value="TonB-dependent receptor, plug domain"/>
    <property type="match status" value="1"/>
</dbReference>
<dbReference type="InterPro" id="IPR012910">
    <property type="entry name" value="Plug_dom"/>
</dbReference>
<feature type="chain" id="PRO_5015697827" description="TonB-dependent receptor" evidence="10">
    <location>
        <begin position="32"/>
        <end position="1001"/>
    </location>
</feature>
<evidence type="ECO:0000256" key="3">
    <source>
        <dbReference type="ARBA" id="ARBA00022452"/>
    </source>
</evidence>
<dbReference type="InterPro" id="IPR039426">
    <property type="entry name" value="TonB-dep_rcpt-like"/>
</dbReference>
<dbReference type="InterPro" id="IPR000531">
    <property type="entry name" value="Beta-barrel_TonB"/>
</dbReference>
<dbReference type="PANTHER" id="PTHR47234:SF3">
    <property type="entry name" value="SECRETIN_TONB SHORT N-TERMINAL DOMAIN-CONTAINING PROTEIN"/>
    <property type="match status" value="1"/>
</dbReference>
<evidence type="ECO:0000313" key="13">
    <source>
        <dbReference type="EMBL" id="PTD26291.1"/>
    </source>
</evidence>
<evidence type="ECO:0008006" key="15">
    <source>
        <dbReference type="Google" id="ProtNLM"/>
    </source>
</evidence>
<dbReference type="Pfam" id="PF00593">
    <property type="entry name" value="TonB_dep_Rec_b-barrel"/>
    <property type="match status" value="1"/>
</dbReference>
<evidence type="ECO:0000256" key="5">
    <source>
        <dbReference type="ARBA" id="ARBA00023077"/>
    </source>
</evidence>
<feature type="domain" description="TonB-dependent receptor plug" evidence="12">
    <location>
        <begin position="72"/>
        <end position="185"/>
    </location>
</feature>